<evidence type="ECO:0000313" key="4">
    <source>
        <dbReference type="Proteomes" id="UP000222310"/>
    </source>
</evidence>
<organism evidence="3 4">
    <name type="scientific">Nostoc linckia z8</name>
    <dbReference type="NCBI Taxonomy" id="1628746"/>
    <lineage>
        <taxon>Bacteria</taxon>
        <taxon>Bacillati</taxon>
        <taxon>Cyanobacteriota</taxon>
        <taxon>Cyanophyceae</taxon>
        <taxon>Nostocales</taxon>
        <taxon>Nostocaceae</taxon>
        <taxon>Nostoc</taxon>
    </lineage>
</organism>
<keyword evidence="1" id="KW-0472">Membrane</keyword>
<evidence type="ECO:0000259" key="2">
    <source>
        <dbReference type="Pfam" id="PF13473"/>
    </source>
</evidence>
<dbReference type="SUPFAM" id="SSF49503">
    <property type="entry name" value="Cupredoxins"/>
    <property type="match status" value="2"/>
</dbReference>
<dbReference type="Gene3D" id="2.60.40.420">
    <property type="entry name" value="Cupredoxins - blue copper proteins"/>
    <property type="match status" value="2"/>
</dbReference>
<sequence>MNKTAIIGSIASLGVVLGLASGKAIAQVSHETHSSQTESTSQFQRIEQPLGNKVAVTLGGLGLIGLELWWFLLSKPKSQKAVAAGEGIQEVTVTVDGGYEPSRIVVEVGKPVRLFFDRRDPSSCLEQVLIPDFHIAVDLPLNQAIAVEFTPKQVGNYVFTCGMNMFRGEIRAEASNTQSTALKEYEIMAEPQLSSSTSIHQNETTVEIPSLQPTIEQGIQKVIIKVDKGYTPNHVVVKAGQRVQLNFLRENPSNCLAEVLIPDFGIAAELPLNKLTSIEITPEKTGEYAFSCGMNMFHGAISVQAADANQERASTQVSR</sequence>
<accession>A0A9Q5ZG81</accession>
<keyword evidence="1" id="KW-0812">Transmembrane</keyword>
<dbReference type="Pfam" id="PF13473">
    <property type="entry name" value="Cupredoxin_1"/>
    <property type="match status" value="2"/>
</dbReference>
<dbReference type="InterPro" id="IPR008972">
    <property type="entry name" value="Cupredoxin"/>
</dbReference>
<protein>
    <recommendedName>
        <fullName evidence="2">EfeO-type cupredoxin-like domain-containing protein</fullName>
    </recommendedName>
</protein>
<reference evidence="3 4" key="1">
    <citation type="submission" date="2015-02" db="EMBL/GenBank/DDBJ databases">
        <title>Nostoc linckia genome annotation.</title>
        <authorList>
            <person name="Zhou Z."/>
        </authorList>
    </citation>
    <scope>NUCLEOTIDE SEQUENCE [LARGE SCALE GENOMIC DNA]</scope>
    <source>
        <strain evidence="4">z8</strain>
    </source>
</reference>
<name>A0A9Q5ZG81_NOSLI</name>
<dbReference type="AlphaFoldDB" id="A0A9Q5ZG81"/>
<keyword evidence="1" id="KW-1133">Transmembrane helix</keyword>
<dbReference type="InterPro" id="IPR028096">
    <property type="entry name" value="EfeO_Cupredoxin"/>
</dbReference>
<dbReference type="Proteomes" id="UP000222310">
    <property type="component" value="Unassembled WGS sequence"/>
</dbReference>
<gene>
    <name evidence="3" type="ORF">VF08_02425</name>
</gene>
<feature type="transmembrane region" description="Helical" evidence="1">
    <location>
        <begin position="50"/>
        <end position="72"/>
    </location>
</feature>
<evidence type="ECO:0000313" key="3">
    <source>
        <dbReference type="EMBL" id="PHK06891.1"/>
    </source>
</evidence>
<proteinExistence type="predicted"/>
<dbReference type="EMBL" id="LAHD01000004">
    <property type="protein sequence ID" value="PHK06891.1"/>
    <property type="molecule type" value="Genomic_DNA"/>
</dbReference>
<comment type="caution">
    <text evidence="3">The sequence shown here is derived from an EMBL/GenBank/DDBJ whole genome shotgun (WGS) entry which is preliminary data.</text>
</comment>
<feature type="domain" description="EfeO-type cupredoxin-like" evidence="2">
    <location>
        <begin position="68"/>
        <end position="170"/>
    </location>
</feature>
<feature type="domain" description="EfeO-type cupredoxin-like" evidence="2">
    <location>
        <begin position="217"/>
        <end position="301"/>
    </location>
</feature>
<evidence type="ECO:0000256" key="1">
    <source>
        <dbReference type="SAM" id="Phobius"/>
    </source>
</evidence>